<comment type="caution">
    <text evidence="2">The sequence shown here is derived from an EMBL/GenBank/DDBJ whole genome shotgun (WGS) entry which is preliminary data.</text>
</comment>
<feature type="transmembrane region" description="Helical" evidence="1">
    <location>
        <begin position="12"/>
        <end position="42"/>
    </location>
</feature>
<feature type="transmembrane region" description="Helical" evidence="1">
    <location>
        <begin position="114"/>
        <end position="134"/>
    </location>
</feature>
<organism evidence="2 3">
    <name type="scientific">Enterococcus hulanensis</name>
    <dbReference type="NCBI Taxonomy" id="2559929"/>
    <lineage>
        <taxon>Bacteria</taxon>
        <taxon>Bacillati</taxon>
        <taxon>Bacillota</taxon>
        <taxon>Bacilli</taxon>
        <taxon>Lactobacillales</taxon>
        <taxon>Enterococcaceae</taxon>
        <taxon>Enterococcus</taxon>
    </lineage>
</organism>
<evidence type="ECO:0000256" key="1">
    <source>
        <dbReference type="SAM" id="Phobius"/>
    </source>
</evidence>
<feature type="transmembrane region" description="Helical" evidence="1">
    <location>
        <begin position="83"/>
        <end position="102"/>
    </location>
</feature>
<dbReference type="RefSeq" id="WP_137663038.1">
    <property type="nucleotide sequence ID" value="NZ_BJED01000002.1"/>
</dbReference>
<sequence>MFHLMLILLPLIFMVIIIPIILFGLFSIIVSVFGGTAAAILIKNKKARSLCFIGFTILSMTGAIILFPFISMYTNIPFDYYPLFFNILFVSMGILSTVGIFLSHSIQNKIVRALTTALFITVIIIVVFLFIIQII</sequence>
<dbReference type="Proteomes" id="UP001252875">
    <property type="component" value="Unassembled WGS sequence"/>
</dbReference>
<accession>A0ABU3EW05</accession>
<gene>
    <name evidence="2" type="ORF">P7D85_04660</name>
</gene>
<evidence type="ECO:0000313" key="2">
    <source>
        <dbReference type="EMBL" id="MDT2599054.1"/>
    </source>
</evidence>
<feature type="transmembrane region" description="Helical" evidence="1">
    <location>
        <begin position="49"/>
        <end position="71"/>
    </location>
</feature>
<keyword evidence="1" id="KW-1133">Transmembrane helix</keyword>
<protein>
    <recommendedName>
        <fullName evidence="4">Ammonia permease</fullName>
    </recommendedName>
</protein>
<name>A0ABU3EW05_9ENTE</name>
<proteinExistence type="predicted"/>
<keyword evidence="1" id="KW-0812">Transmembrane</keyword>
<evidence type="ECO:0008006" key="4">
    <source>
        <dbReference type="Google" id="ProtNLM"/>
    </source>
</evidence>
<evidence type="ECO:0000313" key="3">
    <source>
        <dbReference type="Proteomes" id="UP001252875"/>
    </source>
</evidence>
<keyword evidence="1" id="KW-0472">Membrane</keyword>
<keyword evidence="3" id="KW-1185">Reference proteome</keyword>
<reference evidence="2 3" key="1">
    <citation type="submission" date="2023-03" db="EMBL/GenBank/DDBJ databases">
        <authorList>
            <person name="Shen W."/>
            <person name="Cai J."/>
        </authorList>
    </citation>
    <scope>NUCLEOTIDE SEQUENCE [LARGE SCALE GENOMIC DNA]</scope>
    <source>
        <strain evidence="2 3">D6-4</strain>
    </source>
</reference>
<dbReference type="EMBL" id="JARPYI010000001">
    <property type="protein sequence ID" value="MDT2599054.1"/>
    <property type="molecule type" value="Genomic_DNA"/>
</dbReference>